<organism evidence="4 5">
    <name type="scientific">Desulfurivibrio alkaliphilus (strain DSM 19089 / UNIQEM U267 / AHT2)</name>
    <dbReference type="NCBI Taxonomy" id="589865"/>
    <lineage>
        <taxon>Bacteria</taxon>
        <taxon>Pseudomonadati</taxon>
        <taxon>Thermodesulfobacteriota</taxon>
        <taxon>Desulfobulbia</taxon>
        <taxon>Desulfobulbales</taxon>
        <taxon>Desulfobulbaceae</taxon>
        <taxon>Desulfurivibrio</taxon>
    </lineage>
</organism>
<dbReference type="eggNOG" id="COG1236">
    <property type="taxonomic scope" value="Bacteria"/>
</dbReference>
<evidence type="ECO:0000313" key="4">
    <source>
        <dbReference type="EMBL" id="ADH86401.1"/>
    </source>
</evidence>
<dbReference type="HOGENOM" id="CLU_009673_5_2_7"/>
<dbReference type="OrthoDB" id="9803916at2"/>
<dbReference type="InterPro" id="IPR050698">
    <property type="entry name" value="MBL"/>
</dbReference>
<keyword evidence="1" id="KW-0378">Hydrolase</keyword>
<evidence type="ECO:0000259" key="2">
    <source>
        <dbReference type="SMART" id="SM00849"/>
    </source>
</evidence>
<dbReference type="InterPro" id="IPR022712">
    <property type="entry name" value="Beta_Casp"/>
</dbReference>
<dbReference type="KEGG" id="dak:DaAHT2_1709"/>
<dbReference type="EMBL" id="CP001940">
    <property type="protein sequence ID" value="ADH86401.1"/>
    <property type="molecule type" value="Genomic_DNA"/>
</dbReference>
<dbReference type="Gene3D" id="3.40.50.10890">
    <property type="match status" value="1"/>
</dbReference>
<sequence>MKITFFGAAGTVTGSQHLIEVNGQRLLLDCGLFQGKRKESFELNRRGFCDARSLDALILSHAHIDHSGNIPCLVKNGFTGDIICTPATRDLCAIMLMDSAHIQEQDVQFVNKQRAKNGQHLFEPLYEKEDVVRAMGQFIGISPKRQKEILPGIYLTFTEAGHMLGSANVVLDIYEDGAGDNGGEKEGRGRHRRLIFSGDIGRPGIPIIRDPAQLSEGADILIMESTYGHRSHQPYPDSERELERIVNETYQRGGCLLIPAFAVGRTQQLVYALHKLYLDNAIPEVPIYVDSPLATRATDIYRLHPEAYDREIRDFILKGNHDNPFGFDTLRYTQSVGDSKQLNALKKPAVIISASGMMEGGRILHHLRNRVSDPRNTILVTGWQAPNTLGRKIVEGQETVKVFGEEFPLQAKVEQLTGFSGHADREGLLAWAGAMEKKPSHTFLVHGEAEATQALASALQEELGFSNIEIPELYQEFDI</sequence>
<dbReference type="Gene3D" id="3.60.15.10">
    <property type="entry name" value="Ribonuclease Z/Hydroxyacylglutathione hydrolase-like"/>
    <property type="match status" value="1"/>
</dbReference>
<dbReference type="SMART" id="SM01027">
    <property type="entry name" value="Beta-Casp"/>
    <property type="match status" value="1"/>
</dbReference>
<dbReference type="InterPro" id="IPR036866">
    <property type="entry name" value="RibonucZ/Hydroxyglut_hydro"/>
</dbReference>
<accession>D6Z4C6</accession>
<gene>
    <name evidence="4" type="ordered locus">DaAHT2_1709</name>
</gene>
<evidence type="ECO:0000259" key="3">
    <source>
        <dbReference type="SMART" id="SM01027"/>
    </source>
</evidence>
<dbReference type="Pfam" id="PF00753">
    <property type="entry name" value="Lactamase_B"/>
    <property type="match status" value="1"/>
</dbReference>
<dbReference type="InterPro" id="IPR011108">
    <property type="entry name" value="RMMBL"/>
</dbReference>
<reference evidence="5" key="1">
    <citation type="submission" date="2010-02" db="EMBL/GenBank/DDBJ databases">
        <title>Complete sequence of Desulfurivibrio alkaliphilus AHT2.</title>
        <authorList>
            <consortium name="US DOE Joint Genome Institute"/>
            <person name="Pitluck S."/>
            <person name="Chertkov O."/>
            <person name="Detter J.C."/>
            <person name="Han C."/>
            <person name="Tapia R."/>
            <person name="Larimer F."/>
            <person name="Land M."/>
            <person name="Hauser L."/>
            <person name="Kyrpides N."/>
            <person name="Mikhailova N."/>
            <person name="Sorokin D.Y."/>
            <person name="Muyzer G."/>
            <person name="Woyke T."/>
        </authorList>
    </citation>
    <scope>NUCLEOTIDE SEQUENCE [LARGE SCALE GENOMIC DNA]</scope>
    <source>
        <strain evidence="5">DSM 19089 / UNIQEM U267 / AHT2</strain>
    </source>
</reference>
<dbReference type="SUPFAM" id="SSF56281">
    <property type="entry name" value="Metallo-hydrolase/oxidoreductase"/>
    <property type="match status" value="1"/>
</dbReference>
<dbReference type="Pfam" id="PF10996">
    <property type="entry name" value="Beta-Casp"/>
    <property type="match status" value="1"/>
</dbReference>
<protein>
    <submittedName>
        <fullName evidence="4">RNA-metabolising metallo-beta-lactamase</fullName>
    </submittedName>
</protein>
<evidence type="ECO:0000313" key="5">
    <source>
        <dbReference type="Proteomes" id="UP000001508"/>
    </source>
</evidence>
<dbReference type="AlphaFoldDB" id="D6Z4C6"/>
<name>D6Z4C6_DESAT</name>
<dbReference type="SMART" id="SM00849">
    <property type="entry name" value="Lactamase_B"/>
    <property type="match status" value="1"/>
</dbReference>
<keyword evidence="5" id="KW-1185">Reference proteome</keyword>
<dbReference type="InterPro" id="IPR001279">
    <property type="entry name" value="Metallo-B-lactamas"/>
</dbReference>
<evidence type="ECO:0000256" key="1">
    <source>
        <dbReference type="ARBA" id="ARBA00022801"/>
    </source>
</evidence>
<dbReference type="Pfam" id="PF07521">
    <property type="entry name" value="RMMBL"/>
    <property type="match status" value="1"/>
</dbReference>
<dbReference type="RefSeq" id="WP_013163927.1">
    <property type="nucleotide sequence ID" value="NC_014216.1"/>
</dbReference>
<dbReference type="GO" id="GO:0004521">
    <property type="term" value="F:RNA endonuclease activity"/>
    <property type="evidence" value="ECO:0007669"/>
    <property type="project" value="TreeGrafter"/>
</dbReference>
<dbReference type="GO" id="GO:0016787">
    <property type="term" value="F:hydrolase activity"/>
    <property type="evidence" value="ECO:0007669"/>
    <property type="project" value="UniProtKB-KW"/>
</dbReference>
<feature type="domain" description="Beta-Casp" evidence="3">
    <location>
        <begin position="266"/>
        <end position="393"/>
    </location>
</feature>
<dbReference type="PANTHER" id="PTHR11203">
    <property type="entry name" value="CLEAVAGE AND POLYADENYLATION SPECIFICITY FACTOR FAMILY MEMBER"/>
    <property type="match status" value="1"/>
</dbReference>
<dbReference type="PANTHER" id="PTHR11203:SF37">
    <property type="entry name" value="INTEGRATOR COMPLEX SUBUNIT 11"/>
    <property type="match status" value="1"/>
</dbReference>
<dbReference type="InParanoid" id="D6Z4C6"/>
<dbReference type="CDD" id="cd16295">
    <property type="entry name" value="TTHA0252-CPSF-like_MBL-fold"/>
    <property type="match status" value="1"/>
</dbReference>
<feature type="domain" description="Metallo-beta-lactamase" evidence="2">
    <location>
        <begin position="13"/>
        <end position="232"/>
    </location>
</feature>
<proteinExistence type="predicted"/>
<dbReference type="Proteomes" id="UP000001508">
    <property type="component" value="Chromosome"/>
</dbReference>
<dbReference type="STRING" id="589865.DaAHT2_1709"/>